<evidence type="ECO:0000313" key="1">
    <source>
        <dbReference type="EMBL" id="GEW69070.1"/>
    </source>
</evidence>
<dbReference type="AlphaFoldDB" id="A0A699GY73"/>
<gene>
    <name evidence="1" type="ORF">Tci_241046</name>
</gene>
<accession>A0A699GY73</accession>
<organism evidence="1">
    <name type="scientific">Tanacetum cinerariifolium</name>
    <name type="common">Dalmatian daisy</name>
    <name type="synonym">Chrysanthemum cinerariifolium</name>
    <dbReference type="NCBI Taxonomy" id="118510"/>
    <lineage>
        <taxon>Eukaryota</taxon>
        <taxon>Viridiplantae</taxon>
        <taxon>Streptophyta</taxon>
        <taxon>Embryophyta</taxon>
        <taxon>Tracheophyta</taxon>
        <taxon>Spermatophyta</taxon>
        <taxon>Magnoliopsida</taxon>
        <taxon>eudicotyledons</taxon>
        <taxon>Gunneridae</taxon>
        <taxon>Pentapetalae</taxon>
        <taxon>asterids</taxon>
        <taxon>campanulids</taxon>
        <taxon>Asterales</taxon>
        <taxon>Asteraceae</taxon>
        <taxon>Asteroideae</taxon>
        <taxon>Anthemideae</taxon>
        <taxon>Anthemidinae</taxon>
        <taxon>Tanacetum</taxon>
    </lineage>
</organism>
<reference evidence="1" key="1">
    <citation type="journal article" date="2019" name="Sci. Rep.">
        <title>Draft genome of Tanacetum cinerariifolium, the natural source of mosquito coil.</title>
        <authorList>
            <person name="Yamashiro T."/>
            <person name="Shiraishi A."/>
            <person name="Satake H."/>
            <person name="Nakayama K."/>
        </authorList>
    </citation>
    <scope>NUCLEOTIDE SEQUENCE</scope>
</reference>
<protein>
    <submittedName>
        <fullName evidence="1">Uncharacterized protein</fullName>
    </submittedName>
</protein>
<dbReference type="EMBL" id="BKCJ010069436">
    <property type="protein sequence ID" value="GEW69070.1"/>
    <property type="molecule type" value="Genomic_DNA"/>
</dbReference>
<name>A0A699GY73_TANCI</name>
<feature type="non-terminal residue" evidence="1">
    <location>
        <position position="104"/>
    </location>
</feature>
<comment type="caution">
    <text evidence="1">The sequence shown here is derived from an EMBL/GenBank/DDBJ whole genome shotgun (WGS) entry which is preliminary data.</text>
</comment>
<proteinExistence type="predicted"/>
<sequence length="104" mass="12533">MPLIPLFVHMATVFQHEDMEEQNWDEYCRRNCMELSEKMRQRDATIGALQQTRSREKIIRAIAYLREIQNGDMEKLDWQAFGRMFVQVLMLQSVVSWLKMDTLY</sequence>